<dbReference type="RefSeq" id="WP_154530926.1">
    <property type="nucleotide sequence ID" value="NZ_VULX01000006.1"/>
</dbReference>
<dbReference type="InterPro" id="IPR006146">
    <property type="entry name" value="5'-Nucleotdase_CS"/>
</dbReference>
<dbReference type="CDD" id="cd00845">
    <property type="entry name" value="MPP_UshA_N_like"/>
    <property type="match status" value="1"/>
</dbReference>
<feature type="domain" description="5'-Nucleotidase C-terminal" evidence="6">
    <location>
        <begin position="981"/>
        <end position="1115"/>
    </location>
</feature>
<keyword evidence="3" id="KW-1133">Transmembrane helix</keyword>
<dbReference type="EMBL" id="VULX01000006">
    <property type="protein sequence ID" value="MSR91045.1"/>
    <property type="molecule type" value="Genomic_DNA"/>
</dbReference>
<dbReference type="InterPro" id="IPR006179">
    <property type="entry name" value="5_nucleotidase/apyrase"/>
</dbReference>
<dbReference type="Proteomes" id="UP000460287">
    <property type="component" value="Unassembled WGS sequence"/>
</dbReference>
<protein>
    <submittedName>
        <fullName evidence="7">2',3'-cyclic-nucleotide 2'-phosphodiesterase</fullName>
    </submittedName>
</protein>
<dbReference type="InterPro" id="IPR029052">
    <property type="entry name" value="Metallo-depent_PP-like"/>
</dbReference>
<reference evidence="7 8" key="1">
    <citation type="submission" date="2019-08" db="EMBL/GenBank/DDBJ databases">
        <title>In-depth cultivation of the pig gut microbiome towards novel bacterial diversity and tailored functional studies.</title>
        <authorList>
            <person name="Wylensek D."/>
            <person name="Hitch T.C.A."/>
            <person name="Clavel T."/>
        </authorList>
    </citation>
    <scope>NUCLEOTIDE SEQUENCE [LARGE SCALE GENOMIC DNA]</scope>
    <source>
        <strain evidence="7 8">WCA-383-APC-5B</strain>
    </source>
</reference>
<keyword evidence="8" id="KW-1185">Reference proteome</keyword>
<gene>
    <name evidence="7" type="ORF">FYJ33_06390</name>
</gene>
<evidence type="ECO:0000313" key="8">
    <source>
        <dbReference type="Proteomes" id="UP000460287"/>
    </source>
</evidence>
<dbReference type="SUPFAM" id="SSF55816">
    <property type="entry name" value="5'-nucleotidase (syn. UDP-sugar hydrolase), C-terminal domain"/>
    <property type="match status" value="2"/>
</dbReference>
<dbReference type="Gene3D" id="3.60.21.10">
    <property type="match status" value="2"/>
</dbReference>
<feature type="domain" description="5'-Nucleotidase C-terminal" evidence="6">
    <location>
        <begin position="396"/>
        <end position="548"/>
    </location>
</feature>
<dbReference type="Pfam" id="PF02872">
    <property type="entry name" value="5_nucleotid_C"/>
    <property type="match status" value="2"/>
</dbReference>
<sequence>MLNHSKKCSLLSLIVASAMTFSLITPMPVKASANDENNESVVNLQILSTTDTHGRFLPYDYAINAENTSGSLAQVSTKVKELRAVNPNTIMVDAGDIIQDNSESLFLDGESNPMATAMNEIGYDTITLGNHEFNYGIPTLNKVKKLFKATVLCGNVYDKDGTTLGAPYKVVEKGGVKVGIVGMVTPNITRWDGPNLSGCKVTNSVDETKKAISELKKQGINTIVAVDHMGINQEYGTKGSSAIDILNECPEITAFVAAHFHNNISGSYYYNGKVYSSTKKGISVISNDGTEATGTVEAYNEAKEKGTVIVEAGKWGQNLAQINLKLTKNKEGKFEVANKGQDITSTSYSLKGVEADPVLVEKLKPFSEKAIADANTPIGTLRDGDLVPENEVKGIEQAKLQPTPMIDLINKVQMYYGEKVANHKIDVSSAAAFKDGANIKEGTIKKCGTADIYKFDNTLYVLKISGKSLKKYMEWSASYYNQYLPGDLTVSFNKSMPGYNYDMFTGLKYQVDISKEVGKRITGLTKYDGTPINDEDELYLSCNNYRASSQLLSLGPVFKDQSELPILVGKSEQTEGLGDGRIRDLIGSYIKDVKGGTITPECDNNWSVIGNNWNVQKRALAVAAVNQGDISLSGIAGEQTSNNSKSVTWSDVKDVLEKHGKKVVDVVSFNDFHGSLENSGKNTGMSKFVNSIKEYKNANKNTIVVSGGDNYQGSAMSNLTYGKPVSAMLKQIGITASAVGNHEFDWGTAHLTEWSKDGNFDFLASNIYDKKSGKPVSYAKPYKIVDMNGVKVGFVGLTTPETEYKTKAENVKDIEFKDPATAAKEWADKLKSGSLPEGKADVVIALTHIGSSQDSDGKITGEVVDYKLCDVGNLDAIVSAHSHQPVCGYVDGKDAKGKTVKKPVVQGYYNGRSLTDMSIIFDPETNKHVVLPSLDNLYQRQNTLKDDAEALKTYKQFEEELKPTLNRVVGITDTDLTHDSRGHHGTSVLGKWVCDVMKDAAKTQIAMTNGGGIRASINKRSITMGDLYTVMPFDNTLVTMNVTGSEVKKLIEHGIYNDNIGWIQVSGIKVYYDKNKEAGNRISAMCLDDGSKIEDNKTYSLVTNDFMATNGDGYNFDNAKNVVDTGVPVRDAMVEALEKLTKEGKHLNYNYFEPLIDGQAPANNSGNKNPGTGNQGRDDNKPGAGNHDDDKQGQKPGEGTTTPVVKPNDNNNSNNKPQTGKPADKNNGSNGSTKGKSDKNAVTGTMPKTGSMAGEGAMAAVAVVLLVAGCAIIIDKKKKAA</sequence>
<evidence type="ECO:0000256" key="1">
    <source>
        <dbReference type="ARBA" id="ARBA00022729"/>
    </source>
</evidence>
<dbReference type="PANTHER" id="PTHR11575:SF24">
    <property type="entry name" value="5'-NUCLEOTIDASE"/>
    <property type="match status" value="1"/>
</dbReference>
<dbReference type="GO" id="GO:0008253">
    <property type="term" value="F:5'-nucleotidase activity"/>
    <property type="evidence" value="ECO:0007669"/>
    <property type="project" value="TreeGrafter"/>
</dbReference>
<dbReference type="Pfam" id="PF00149">
    <property type="entry name" value="Metallophos"/>
    <property type="match status" value="2"/>
</dbReference>
<feature type="compositionally biased region" description="Polar residues" evidence="2">
    <location>
        <begin position="1161"/>
        <end position="1172"/>
    </location>
</feature>
<dbReference type="PRINTS" id="PR01607">
    <property type="entry name" value="APYRASEFAMLY"/>
</dbReference>
<evidence type="ECO:0000256" key="2">
    <source>
        <dbReference type="SAM" id="MobiDB-lite"/>
    </source>
</evidence>
<evidence type="ECO:0000313" key="7">
    <source>
        <dbReference type="EMBL" id="MSR91045.1"/>
    </source>
</evidence>
<keyword evidence="1 4" id="KW-0732">Signal</keyword>
<feature type="chain" id="PRO_5039197460" evidence="4">
    <location>
        <begin position="32"/>
        <end position="1281"/>
    </location>
</feature>
<feature type="compositionally biased region" description="Basic and acidic residues" evidence="2">
    <location>
        <begin position="1176"/>
        <end position="1193"/>
    </location>
</feature>
<dbReference type="GO" id="GO:0009166">
    <property type="term" value="P:nucleotide catabolic process"/>
    <property type="evidence" value="ECO:0007669"/>
    <property type="project" value="InterPro"/>
</dbReference>
<dbReference type="PROSITE" id="PS00786">
    <property type="entry name" value="5_NUCLEOTIDASE_2"/>
    <property type="match status" value="1"/>
</dbReference>
<feature type="transmembrane region" description="Helical" evidence="3">
    <location>
        <begin position="1256"/>
        <end position="1274"/>
    </location>
</feature>
<dbReference type="InterPro" id="IPR008334">
    <property type="entry name" value="5'-Nucleotdase_C"/>
</dbReference>
<keyword evidence="3" id="KW-0812">Transmembrane</keyword>
<dbReference type="GO" id="GO:0046872">
    <property type="term" value="F:metal ion binding"/>
    <property type="evidence" value="ECO:0007669"/>
    <property type="project" value="InterPro"/>
</dbReference>
<name>A0A7X2MXU7_9CLOT</name>
<dbReference type="GO" id="GO:0000166">
    <property type="term" value="F:nucleotide binding"/>
    <property type="evidence" value="ECO:0007669"/>
    <property type="project" value="InterPro"/>
</dbReference>
<feature type="domain" description="Calcineurin-like phosphoesterase" evidence="5">
    <location>
        <begin position="45"/>
        <end position="262"/>
    </location>
</feature>
<dbReference type="SUPFAM" id="SSF56300">
    <property type="entry name" value="Metallo-dependent phosphatases"/>
    <property type="match status" value="2"/>
</dbReference>
<evidence type="ECO:0000259" key="5">
    <source>
        <dbReference type="Pfam" id="PF00149"/>
    </source>
</evidence>
<dbReference type="InterPro" id="IPR004843">
    <property type="entry name" value="Calcineurin-like_PHP"/>
</dbReference>
<dbReference type="InterPro" id="IPR036907">
    <property type="entry name" value="5'-Nucleotdase_C_sf"/>
</dbReference>
<keyword evidence="3" id="KW-0472">Membrane</keyword>
<dbReference type="PANTHER" id="PTHR11575">
    <property type="entry name" value="5'-NUCLEOTIDASE-RELATED"/>
    <property type="match status" value="1"/>
</dbReference>
<proteinExistence type="predicted"/>
<organism evidence="7 8">
    <name type="scientific">Inconstantimicrobium porci</name>
    <dbReference type="NCBI Taxonomy" id="2652291"/>
    <lineage>
        <taxon>Bacteria</taxon>
        <taxon>Bacillati</taxon>
        <taxon>Bacillota</taxon>
        <taxon>Clostridia</taxon>
        <taxon>Eubacteriales</taxon>
        <taxon>Clostridiaceae</taxon>
        <taxon>Inconstantimicrobium</taxon>
    </lineage>
</organism>
<dbReference type="GO" id="GO:0030288">
    <property type="term" value="C:outer membrane-bounded periplasmic space"/>
    <property type="evidence" value="ECO:0007669"/>
    <property type="project" value="TreeGrafter"/>
</dbReference>
<feature type="region of interest" description="Disordered" evidence="2">
    <location>
        <begin position="1158"/>
        <end position="1252"/>
    </location>
</feature>
<evidence type="ECO:0000256" key="4">
    <source>
        <dbReference type="SAM" id="SignalP"/>
    </source>
</evidence>
<dbReference type="GO" id="GO:0008768">
    <property type="term" value="F:UDP-sugar diphosphatase activity"/>
    <property type="evidence" value="ECO:0007669"/>
    <property type="project" value="TreeGrafter"/>
</dbReference>
<feature type="domain" description="Calcineurin-like phosphoesterase" evidence="5">
    <location>
        <begin position="669"/>
        <end position="885"/>
    </location>
</feature>
<evidence type="ECO:0000259" key="6">
    <source>
        <dbReference type="Pfam" id="PF02872"/>
    </source>
</evidence>
<comment type="caution">
    <text evidence="7">The sequence shown here is derived from an EMBL/GenBank/DDBJ whole genome shotgun (WGS) entry which is preliminary data.</text>
</comment>
<feature type="signal peptide" evidence="4">
    <location>
        <begin position="1"/>
        <end position="31"/>
    </location>
</feature>
<accession>A0A7X2MXU7</accession>
<dbReference type="Gene3D" id="3.90.780.10">
    <property type="entry name" value="5'-Nucleotidase, C-terminal domain"/>
    <property type="match status" value="2"/>
</dbReference>
<feature type="compositionally biased region" description="Polar residues" evidence="2">
    <location>
        <begin position="1226"/>
        <end position="1248"/>
    </location>
</feature>
<evidence type="ECO:0000256" key="3">
    <source>
        <dbReference type="SAM" id="Phobius"/>
    </source>
</evidence>